<dbReference type="EMBL" id="BAHC01000152">
    <property type="protein sequence ID" value="GAB91893.1"/>
    <property type="molecule type" value="Genomic_DNA"/>
</dbReference>
<reference evidence="1 2" key="1">
    <citation type="submission" date="2012-08" db="EMBL/GenBank/DDBJ databases">
        <title>Whole genome shotgun sequence of Gordonia rhizosphera NBRC 16068.</title>
        <authorList>
            <person name="Takarada H."/>
            <person name="Isaki S."/>
            <person name="Hosoyama A."/>
            <person name="Tsuchikane K."/>
            <person name="Katsumata H."/>
            <person name="Baba S."/>
            <person name="Ohji S."/>
            <person name="Yamazaki S."/>
            <person name="Fujita N."/>
        </authorList>
    </citation>
    <scope>NUCLEOTIDE SEQUENCE [LARGE SCALE GENOMIC DNA]</scope>
    <source>
        <strain evidence="1 2">NBRC 16068</strain>
    </source>
</reference>
<dbReference type="STRING" id="1108045.GORHZ_152_00040"/>
<gene>
    <name evidence="1" type="ORF">GORHZ_152_00040</name>
</gene>
<comment type="caution">
    <text evidence="1">The sequence shown here is derived from an EMBL/GenBank/DDBJ whole genome shotgun (WGS) entry which is preliminary data.</text>
</comment>
<sequence length="147" mass="14635">MEISARVEGEYAVSARIKGRAAAAAIAFAGVVGAGMALAGPAGAAVTAIQVDSSNLFGSLDQRYGAGCAYGIIADVDTEAPVEFKVNGQSVLGGTKEPDGGKAVYNWVPVAPGEYTITATQSGVSKSVGPLTVGVGVYTGSSCIVLY</sequence>
<dbReference type="AlphaFoldDB" id="K6V6P9"/>
<organism evidence="1 2">
    <name type="scientific">Gordonia rhizosphera NBRC 16068</name>
    <dbReference type="NCBI Taxonomy" id="1108045"/>
    <lineage>
        <taxon>Bacteria</taxon>
        <taxon>Bacillati</taxon>
        <taxon>Actinomycetota</taxon>
        <taxon>Actinomycetes</taxon>
        <taxon>Mycobacteriales</taxon>
        <taxon>Gordoniaceae</taxon>
        <taxon>Gordonia</taxon>
    </lineage>
</organism>
<protein>
    <submittedName>
        <fullName evidence="1">Uncharacterized protein</fullName>
    </submittedName>
</protein>
<dbReference type="Proteomes" id="UP000008363">
    <property type="component" value="Unassembled WGS sequence"/>
</dbReference>
<evidence type="ECO:0000313" key="2">
    <source>
        <dbReference type="Proteomes" id="UP000008363"/>
    </source>
</evidence>
<evidence type="ECO:0000313" key="1">
    <source>
        <dbReference type="EMBL" id="GAB91893.1"/>
    </source>
</evidence>
<dbReference type="eggNOG" id="ENOG5030HM0">
    <property type="taxonomic scope" value="Bacteria"/>
</dbReference>
<accession>K6V6P9</accession>
<keyword evidence="2" id="KW-1185">Reference proteome</keyword>
<proteinExistence type="predicted"/>
<name>K6V6P9_9ACTN</name>